<dbReference type="AlphaFoldDB" id="A0A835KXM3"/>
<feature type="signal peptide" evidence="5">
    <location>
        <begin position="1"/>
        <end position="29"/>
    </location>
</feature>
<feature type="compositionally biased region" description="Basic and acidic residues" evidence="4">
    <location>
        <begin position="708"/>
        <end position="717"/>
    </location>
</feature>
<gene>
    <name evidence="6" type="ORF">HW555_013986</name>
</gene>
<evidence type="ECO:0000313" key="6">
    <source>
        <dbReference type="EMBL" id="KAF9405149.1"/>
    </source>
</evidence>
<evidence type="ECO:0000256" key="2">
    <source>
        <dbReference type="ARBA" id="ARBA00022729"/>
    </source>
</evidence>
<evidence type="ECO:0000256" key="4">
    <source>
        <dbReference type="SAM" id="MobiDB-lite"/>
    </source>
</evidence>
<organism evidence="6 7">
    <name type="scientific">Spodoptera exigua</name>
    <name type="common">Beet armyworm</name>
    <name type="synonym">Noctua fulgens</name>
    <dbReference type="NCBI Taxonomy" id="7107"/>
    <lineage>
        <taxon>Eukaryota</taxon>
        <taxon>Metazoa</taxon>
        <taxon>Ecdysozoa</taxon>
        <taxon>Arthropoda</taxon>
        <taxon>Hexapoda</taxon>
        <taxon>Insecta</taxon>
        <taxon>Pterygota</taxon>
        <taxon>Neoptera</taxon>
        <taxon>Endopterygota</taxon>
        <taxon>Lepidoptera</taxon>
        <taxon>Glossata</taxon>
        <taxon>Ditrysia</taxon>
        <taxon>Noctuoidea</taxon>
        <taxon>Noctuidae</taxon>
        <taxon>Amphipyrinae</taxon>
        <taxon>Spodoptera</taxon>
    </lineage>
</organism>
<comment type="caution">
    <text evidence="6">The sequence shown here is derived from an EMBL/GenBank/DDBJ whole genome shotgun (WGS) entry which is preliminary data.</text>
</comment>
<dbReference type="InterPro" id="IPR051217">
    <property type="entry name" value="Insect_Cuticle_Struc_Prot"/>
</dbReference>
<sequence length="1044" mass="116711">MSTQTSFITNTMFIKIICVLSVAIVVVSAHGHSSQFVHKYDGHHEPVYHGHGHHDYYFGYKVDDDHTGDHKSQHEHRDGDVVKGHYSLHEPDGSVRDVHYHGDHHSGFHADVKHSTHHIVLCLLSVAVAVVSAHGHSSQFVHKYDGHHQPVHHGHGHHDYYTHPKFEFGYKVDDDHTGDHKSQHEHRDGDVVKGHYSLHEPDGSVRDVHYYGDHHSGFHADVLCLLSVAVAVVSGHGHSSQFVHKYDGHHVPVHHGHGHHDYYTHPKFEFGYKVDDDHTGDHKSQHEHRDGDVVKGHYSLHEPDGSVRDVHYHGDHHSGFHADVVLIATVLVAATAQSQGGHDLHHSHASSSQSIKQHHGKATEKHVEYYSHPKYEFAYKVEDPHTDKKYQHEARDGDVVKGVYSLHEPDGTVRIVEYHADKKTGFNANVLCVLSVGVAMVSAHGTSSQYVHKEDGKHEVVHHGHDHHDYYTHPKFEFKYKVDDDHTGDHKSQHEHRDGDVVKGHYSLHEPDGSVRDVHYHGDHHSGSFIFFIHKNLAVINMFCRSPSHYHDHDDHDEHHGHELHHEHEIHHEHEVQHGHHEHKVEHNVEHKVEPKKEHKVEPKKEHKDDHKVQPEKEHKIEHSVEHKVEHFVEHKIEHKVEPKKDHKVEPKKEQRPDPKKEQKVEPKNVEYKPARIIPVVEKHVEIIPVAAASKIVPVAHYVQSANKKESHEEHKHAISSQHISRHDIPAQPPKDFDDQSGPAKYEFEYQVKDPHTGDQKYQHEHRDGHKVKGVYSLHEADGSIRTVEYAADKHAGYIVALSAVLAVSAAGLLPAAHYSPAGAVSSQSIVRHDEAHPAAHVAHVAAPVHYAASPVHYAAAPVHYAAPVAKQESRDGDAVHGEYSLVEADGSVRRVQYTADDHNGFNAVVSNSAPAHHAPAPVAHAVHAAPTHSIIAWISFARTRERNLVVVSEVHGGGVHGVRDWGGRVVSGSGVGDHRVEAVVVVGGVLHAAHGAVSLHHRVLAVHSVTVAGLLLGLVVAGVSVSHGVREVVFGVSLKQTQY</sequence>
<dbReference type="PROSITE" id="PS51155">
    <property type="entry name" value="CHIT_BIND_RR_2"/>
    <property type="match status" value="7"/>
</dbReference>
<evidence type="ECO:0000313" key="7">
    <source>
        <dbReference type="Proteomes" id="UP000648187"/>
    </source>
</evidence>
<keyword evidence="1 3" id="KW-0193">Cuticle</keyword>
<evidence type="ECO:0000256" key="1">
    <source>
        <dbReference type="ARBA" id="ARBA00022460"/>
    </source>
</evidence>
<evidence type="ECO:0000256" key="5">
    <source>
        <dbReference type="SAM" id="SignalP"/>
    </source>
</evidence>
<dbReference type="PANTHER" id="PTHR12236:SF95">
    <property type="entry name" value="CUTICULAR PROTEIN 76BD, ISOFORM C-RELATED"/>
    <property type="match status" value="1"/>
</dbReference>
<dbReference type="Proteomes" id="UP000648187">
    <property type="component" value="Unassembled WGS sequence"/>
</dbReference>
<dbReference type="Pfam" id="PF00379">
    <property type="entry name" value="Chitin_bind_4"/>
    <property type="match status" value="7"/>
</dbReference>
<dbReference type="GO" id="GO:0042302">
    <property type="term" value="F:structural constituent of cuticle"/>
    <property type="evidence" value="ECO:0007669"/>
    <property type="project" value="UniProtKB-UniRule"/>
</dbReference>
<evidence type="ECO:0008006" key="8">
    <source>
        <dbReference type="Google" id="ProtNLM"/>
    </source>
</evidence>
<dbReference type="InterPro" id="IPR000618">
    <property type="entry name" value="Insect_cuticle"/>
</dbReference>
<evidence type="ECO:0000256" key="3">
    <source>
        <dbReference type="PROSITE-ProRule" id="PRU00497"/>
    </source>
</evidence>
<protein>
    <recommendedName>
        <fullName evidence="8">Cuticular protein RR-2</fullName>
    </recommendedName>
</protein>
<proteinExistence type="predicted"/>
<dbReference type="GO" id="GO:0031012">
    <property type="term" value="C:extracellular matrix"/>
    <property type="evidence" value="ECO:0007669"/>
    <property type="project" value="TreeGrafter"/>
</dbReference>
<dbReference type="PANTHER" id="PTHR12236">
    <property type="entry name" value="STRUCTURAL CONTITUENT OF CUTICLE"/>
    <property type="match status" value="1"/>
</dbReference>
<feature type="region of interest" description="Disordered" evidence="4">
    <location>
        <begin position="339"/>
        <end position="364"/>
    </location>
</feature>
<feature type="region of interest" description="Disordered" evidence="4">
    <location>
        <begin position="571"/>
        <end position="668"/>
    </location>
</feature>
<feature type="chain" id="PRO_5032928665" description="Cuticular protein RR-2" evidence="5">
    <location>
        <begin position="30"/>
        <end position="1044"/>
    </location>
</feature>
<feature type="region of interest" description="Disordered" evidence="4">
    <location>
        <begin position="708"/>
        <end position="742"/>
    </location>
</feature>
<name>A0A835KXM3_SPOEX</name>
<accession>A0A835KXM3</accession>
<dbReference type="InterPro" id="IPR031311">
    <property type="entry name" value="CHIT_BIND_RR_consensus"/>
</dbReference>
<keyword evidence="7" id="KW-1185">Reference proteome</keyword>
<dbReference type="PROSITE" id="PS00233">
    <property type="entry name" value="CHIT_BIND_RR_1"/>
    <property type="match status" value="2"/>
</dbReference>
<feature type="region of interest" description="Disordered" evidence="4">
    <location>
        <begin position="484"/>
        <end position="510"/>
    </location>
</feature>
<reference evidence="6" key="1">
    <citation type="submission" date="2020-08" db="EMBL/GenBank/DDBJ databases">
        <title>Spodoptera exigua strain:BAW_Kor-Di-RS1 Genome sequencing and assembly.</title>
        <authorList>
            <person name="Kim J."/>
            <person name="Nam H.Y."/>
            <person name="Kwon M."/>
            <person name="Choi J.H."/>
            <person name="Cho S.R."/>
            <person name="Kim G.-H."/>
        </authorList>
    </citation>
    <scope>NUCLEOTIDE SEQUENCE</scope>
    <source>
        <strain evidence="6">BAW_Kor-Di-RS1</strain>
        <tissue evidence="6">Whole-body</tissue>
    </source>
</reference>
<dbReference type="EMBL" id="JACKWZ010000802">
    <property type="protein sequence ID" value="KAF9405149.1"/>
    <property type="molecule type" value="Genomic_DNA"/>
</dbReference>
<dbReference type="GO" id="GO:0005615">
    <property type="term" value="C:extracellular space"/>
    <property type="evidence" value="ECO:0007669"/>
    <property type="project" value="TreeGrafter"/>
</dbReference>
<keyword evidence="2 5" id="KW-0732">Signal</keyword>
<feature type="region of interest" description="Disordered" evidence="4">
    <location>
        <begin position="275"/>
        <end position="305"/>
    </location>
</feature>